<name>W0LNS7_9CAUD</name>
<dbReference type="GeneID" id="18502769"/>
<feature type="domain" description="Glycine-rich" evidence="2">
    <location>
        <begin position="43"/>
        <end position="221"/>
    </location>
</feature>
<feature type="compositionally biased region" description="Gly residues" evidence="1">
    <location>
        <begin position="196"/>
        <end position="207"/>
    </location>
</feature>
<dbReference type="Pfam" id="PF21722">
    <property type="entry name" value="Gly_rich_2"/>
    <property type="match status" value="1"/>
</dbReference>
<evidence type="ECO:0000313" key="3">
    <source>
        <dbReference type="EMBL" id="AHG23790.1"/>
    </source>
</evidence>
<reference evidence="3 4" key="1">
    <citation type="submission" date="2013-11" db="EMBL/GenBank/DDBJ databases">
        <authorList>
            <person name="Awa H."/>
            <person name="Bernal J.T."/>
            <person name="Coelho R.E."/>
            <person name="Culpepper S.C."/>
            <person name="Devaraju V.S."/>
            <person name="Higgins R.T."/>
            <person name="Husein A.J."/>
            <person name="Johnston E.M."/>
            <person name="Jung J.A."/>
            <person name="Kanani-Hendijani T.A."/>
            <person name="Knapp R.E."/>
            <person name="Lepiocha N."/>
            <person name="McCarter A.J."/>
            <person name="Merlau P.R."/>
            <person name="Monfared M.S."/>
            <person name="Olney H.P."/>
            <person name="Pineda M.R."/>
            <person name="Pizzini S.E."/>
            <person name="Roberson D.J."/>
            <person name="Rodriguez J."/>
            <person name="Simpson N.A."/>
            <person name="Stevens S.C."/>
            <person name="Stroub-Tahmassi C.A."/>
            <person name="Syed N."/>
            <person name="Torres S.E."/>
            <person name="Townsend C.W."/>
            <person name="White X.E."/>
            <person name="Willette C.E."/>
            <person name="Deming K.E."/>
            <person name="Simon S.E."/>
            <person name="Benjamin R.C."/>
            <person name="Hughes L.E."/>
            <person name="Hale R.H."/>
            <person name="Lamson-Kim T."/>
            <person name="Visi D.H."/>
            <person name="Allen M.S."/>
            <person name="Bradley K.W."/>
            <person name="Clarke D.Q."/>
            <person name="Lewis M.F."/>
            <person name="Barker L.P."/>
            <person name="Bailey C."/>
            <person name="Asai D.J."/>
            <person name="Garber M.L."/>
            <person name="Bowman C.A."/>
            <person name="Russell D.A."/>
            <person name="Pope W.H."/>
            <person name="Jacobs-Sera D."/>
            <person name="Hendrix R.W."/>
            <person name="Hatfull G.F."/>
        </authorList>
    </citation>
    <scope>NUCLEOTIDE SEQUENCE [LARGE SCALE GENOMIC DNA]</scope>
</reference>
<proteinExistence type="predicted"/>
<evidence type="ECO:0000313" key="4">
    <source>
        <dbReference type="Proteomes" id="UP000019119"/>
    </source>
</evidence>
<protein>
    <recommendedName>
        <fullName evidence="2">Glycine-rich domain-containing protein</fullName>
    </recommendedName>
</protein>
<dbReference type="OrthoDB" id="18499at10239"/>
<dbReference type="KEGG" id="vg:18502769"/>
<feature type="region of interest" description="Disordered" evidence="1">
    <location>
        <begin position="157"/>
        <end position="207"/>
    </location>
</feature>
<dbReference type="EMBL" id="KF861510">
    <property type="protein sequence ID" value="AHG23790.1"/>
    <property type="molecule type" value="Genomic_DNA"/>
</dbReference>
<dbReference type="RefSeq" id="YP_009005752.1">
    <property type="nucleotide sequence ID" value="NC_023564.1"/>
</dbReference>
<evidence type="ECO:0000259" key="2">
    <source>
        <dbReference type="Pfam" id="PF21722"/>
    </source>
</evidence>
<evidence type="ECO:0000256" key="1">
    <source>
        <dbReference type="SAM" id="MobiDB-lite"/>
    </source>
</evidence>
<gene>
    <name evidence="3" type="primary">8</name>
    <name evidence="3" type="ORF">PBI_EAGLEEYE_8</name>
</gene>
<accession>W0LNS7</accession>
<sequence>MAARFGDATPTKYYFADNALSKLYFGDTLIWVSFSPTRTDYSTPGTYTFTLPDGSVAIDYAILGGGGGGAGGGLFLPGGAGQGASWLFGTLVRGVDIPMEITQVSVLVGAGGTGGAGGASAGQGSNGGQSALILSSGPSLVAAGGVSAASSGLGSGASGGAARGGNSNSNRDVVLNGQTYSGGATQGSTGAPGNPPGGGGKGAGIGGRGGNGADGFVGLYAR</sequence>
<dbReference type="InterPro" id="IPR049304">
    <property type="entry name" value="Gly_rich_dom"/>
</dbReference>
<organism evidence="3 4">
    <name type="scientific">Mycobacterium phage EagleEye</name>
    <dbReference type="NCBI Taxonomy" id="1429759"/>
    <lineage>
        <taxon>Viruses</taxon>
        <taxon>Duplodnaviria</taxon>
        <taxon>Heunggongvirae</taxon>
        <taxon>Uroviricota</taxon>
        <taxon>Caudoviricetes</taxon>
        <taxon>Eagleeyevirus</taxon>
        <taxon>Eagleeyevirus eagleeye</taxon>
    </lineage>
</organism>
<keyword evidence="4" id="KW-1185">Reference proteome</keyword>
<dbReference type="Proteomes" id="UP000019119">
    <property type="component" value="Segment"/>
</dbReference>